<reference evidence="2 3" key="1">
    <citation type="submission" date="2016-09" db="EMBL/GenBank/DDBJ databases">
        <title>genome sequences of unsequenced Mycobacteria.</title>
        <authorList>
            <person name="Greninger A.L."/>
            <person name="Jerome K.R."/>
            <person name="Mcnair B."/>
            <person name="Wallis C."/>
            <person name="Fang F."/>
        </authorList>
    </citation>
    <scope>NUCLEOTIDE SEQUENCE [LARGE SCALE GENOMIC DNA]</scope>
    <source>
        <strain evidence="2 3">BM1</strain>
    </source>
</reference>
<dbReference type="InterPro" id="IPR027417">
    <property type="entry name" value="P-loop_NTPase"/>
</dbReference>
<gene>
    <name evidence="2" type="ORF">BV510_28505</name>
</gene>
<dbReference type="AlphaFoldDB" id="A0A1T3VTB7"/>
<accession>A0A1T3VTB7</accession>
<name>A0A1T3VTB7_9MYCO</name>
<dbReference type="InterPro" id="IPR006555">
    <property type="entry name" value="ATP-dep_Helicase_C"/>
</dbReference>
<comment type="caution">
    <text evidence="2">The sequence shown here is derived from an EMBL/GenBank/DDBJ whole genome shotgun (WGS) entry which is preliminary data.</text>
</comment>
<dbReference type="GO" id="GO:0003676">
    <property type="term" value="F:nucleic acid binding"/>
    <property type="evidence" value="ECO:0007669"/>
    <property type="project" value="InterPro"/>
</dbReference>
<evidence type="ECO:0000259" key="1">
    <source>
        <dbReference type="Pfam" id="PF13307"/>
    </source>
</evidence>
<dbReference type="Gene3D" id="3.40.50.300">
    <property type="entry name" value="P-loop containing nucleotide triphosphate hydrolases"/>
    <property type="match status" value="1"/>
</dbReference>
<feature type="domain" description="ATP-dependent helicase C-terminal" evidence="1">
    <location>
        <begin position="1"/>
        <end position="52"/>
    </location>
</feature>
<sequence length="72" mass="7795">FMAVAANHAALLLSQGAGRLLRRVDDRGVVAVLDSRMATARYGGYLRSSLPPFWATTDPERVIAALKRLRGA</sequence>
<evidence type="ECO:0000313" key="2">
    <source>
        <dbReference type="EMBL" id="OPE45303.1"/>
    </source>
</evidence>
<dbReference type="GO" id="GO:0016818">
    <property type="term" value="F:hydrolase activity, acting on acid anhydrides, in phosphorus-containing anhydrides"/>
    <property type="evidence" value="ECO:0007669"/>
    <property type="project" value="InterPro"/>
</dbReference>
<feature type="non-terminal residue" evidence="2">
    <location>
        <position position="1"/>
    </location>
</feature>
<organism evidence="2 3">
    <name type="scientific">Mycolicibacterium diernhoferi</name>
    <dbReference type="NCBI Taxonomy" id="1801"/>
    <lineage>
        <taxon>Bacteria</taxon>
        <taxon>Bacillati</taxon>
        <taxon>Actinomycetota</taxon>
        <taxon>Actinomycetes</taxon>
        <taxon>Mycobacteriales</taxon>
        <taxon>Mycobacteriaceae</taxon>
        <taxon>Mycolicibacterium</taxon>
    </lineage>
</organism>
<evidence type="ECO:0000313" key="3">
    <source>
        <dbReference type="Proteomes" id="UP000191039"/>
    </source>
</evidence>
<proteinExistence type="predicted"/>
<dbReference type="RefSeq" id="WP_324617957.1">
    <property type="nucleotide sequence ID" value="NZ_MIJD01000515.1"/>
</dbReference>
<dbReference type="GO" id="GO:0006139">
    <property type="term" value="P:nucleobase-containing compound metabolic process"/>
    <property type="evidence" value="ECO:0007669"/>
    <property type="project" value="InterPro"/>
</dbReference>
<dbReference type="Pfam" id="PF13307">
    <property type="entry name" value="Helicase_C_2"/>
    <property type="match status" value="1"/>
</dbReference>
<protein>
    <recommendedName>
        <fullName evidence="1">ATP-dependent helicase C-terminal domain-containing protein</fullName>
    </recommendedName>
</protein>
<dbReference type="Proteomes" id="UP000191039">
    <property type="component" value="Unassembled WGS sequence"/>
</dbReference>
<dbReference type="EMBL" id="MIJD01000515">
    <property type="protein sequence ID" value="OPE45303.1"/>
    <property type="molecule type" value="Genomic_DNA"/>
</dbReference>
<dbReference type="GO" id="GO:0005524">
    <property type="term" value="F:ATP binding"/>
    <property type="evidence" value="ECO:0007669"/>
    <property type="project" value="InterPro"/>
</dbReference>
<dbReference type="GO" id="GO:0004386">
    <property type="term" value="F:helicase activity"/>
    <property type="evidence" value="ECO:0007669"/>
    <property type="project" value="InterPro"/>
</dbReference>